<evidence type="ECO:0000256" key="4">
    <source>
        <dbReference type="ARBA" id="ARBA00022496"/>
    </source>
</evidence>
<feature type="transmembrane region" description="Helical" evidence="16">
    <location>
        <begin position="480"/>
        <end position="500"/>
    </location>
</feature>
<keyword evidence="11 14" id="KW-0342">GTP-binding</keyword>
<feature type="binding site" evidence="15">
    <location>
        <position position="23"/>
    </location>
    <ligand>
        <name>Mg(2+)</name>
        <dbReference type="ChEBI" id="CHEBI:18420"/>
        <label>2</label>
    </ligand>
</feature>
<feature type="transmembrane region" description="Helical" evidence="16">
    <location>
        <begin position="417"/>
        <end position="437"/>
    </location>
</feature>
<feature type="binding site" evidence="14">
    <location>
        <begin position="37"/>
        <end position="41"/>
    </location>
    <ligand>
        <name>GTP</name>
        <dbReference type="ChEBI" id="CHEBI:37565"/>
        <label>1</label>
    </ligand>
</feature>
<dbReference type="RefSeq" id="WP_128786350.1">
    <property type="nucleotide sequence ID" value="NZ_RJLM01000019.1"/>
</dbReference>
<dbReference type="Gene3D" id="1.10.287.1770">
    <property type="match status" value="1"/>
</dbReference>
<gene>
    <name evidence="18" type="primary">feoB</name>
    <name evidence="18" type="ORF">EDI28_23850</name>
</gene>
<feature type="binding site" evidence="14">
    <location>
        <begin position="58"/>
        <end position="61"/>
    </location>
    <ligand>
        <name>GTP</name>
        <dbReference type="ChEBI" id="CHEBI:37565"/>
        <label>1</label>
    </ligand>
</feature>
<dbReference type="InterPro" id="IPR027417">
    <property type="entry name" value="P-loop_NTPase"/>
</dbReference>
<sequence length="851" mass="94421">MTNKTPLIALSGQQNAGKSTLFNLLTGARQHIANYPGVTVDKKYGYFSYQNQSYQAVDLPGTYSLSSFSLEERVARDFLCVENPDLVINVVDAANLKRSLHLTVQLLEMECPTVLTLNMMDVADKQGLKIDTDCLSQRLSIPVVTTIGRKGEGREVLYDIIQAHTVGKVVAAADTHRSSVRHQHLPYYPALAGAMAKLDAALFPLMTKITELPYHWLQLKLLENDTQITGKLAELLPEAELTSLSNMAKEQRALFEQQHETSINDYIAAQREAFVQSLLSAALTVTPRQGPTLSQQIDKLVLNRFLAPVFLILTVFLIYQLAIVQGYKLTNYTWPYLASLREWIAALLPEAGFLFDPYTRSLGLWIADSANTLLNYVPIFMILFALIAILEDSGYMARIAFVIDKVLHRFGLHGQSTLPMILSGVFAGGCAVPGIMATKGIPDHRARMATILTVPFMNCLAKVPLYTLLVGIFFEQDKALMMFYISTMTIIAALLVAKLLSVTVLRGEESAPFVIELPRYNLPTIRAVLTRSVERTWIYIKKVGTIVVAVSVIIFTLLQYPGLPDERTAFYQQRSEQAINRFNKAMNDNPYLELAQGEQLVSLMNYYNDFKRAKLNAKGAAASKAVNETFKQRDPGLFPFVKAPKGDKLAKKANRALRKLASARKSIRREIKEERLSHSLLGSIGRSLEPVTQFAGFDWKINVALLSSFAARESSVATLGVLFQQEDDQNTTLEERMGNQSNNLTSLTAVAMILFFALYPPCLATMIMVRVQTGQYRWMVLALVFPTALGLGVASAAYSLGLALDISGIAMMSGVYFTGLTLLLIVGLYPALRRKQHPTIQPISHDNHGAL</sequence>
<dbReference type="GO" id="GO:0005525">
    <property type="term" value="F:GTP binding"/>
    <property type="evidence" value="ECO:0007669"/>
    <property type="project" value="UniProtKB-KW"/>
</dbReference>
<feature type="binding site" evidence="14">
    <location>
        <begin position="12"/>
        <end position="19"/>
    </location>
    <ligand>
        <name>GTP</name>
        <dbReference type="ChEBI" id="CHEBI:37565"/>
        <label>1</label>
    </ligand>
</feature>
<evidence type="ECO:0000256" key="13">
    <source>
        <dbReference type="NCBIfam" id="TIGR00437"/>
    </source>
</evidence>
<keyword evidence="3" id="KW-1003">Cell membrane</keyword>
<evidence type="ECO:0000313" key="18">
    <source>
        <dbReference type="EMBL" id="RWX53070.1"/>
    </source>
</evidence>
<dbReference type="Pfam" id="PF02421">
    <property type="entry name" value="FeoB_N"/>
    <property type="match status" value="1"/>
</dbReference>
<feature type="transmembrane region" description="Helical" evidence="16">
    <location>
        <begin position="449"/>
        <end position="474"/>
    </location>
</feature>
<dbReference type="PANTHER" id="PTHR43185:SF1">
    <property type="entry name" value="FE(2+) TRANSPORTER FEOB"/>
    <property type="match status" value="1"/>
</dbReference>
<comment type="function">
    <text evidence="16">Probable transporter of a GTP-driven Fe(2+) uptake system.</text>
</comment>
<feature type="transmembrane region" description="Helical" evidence="16">
    <location>
        <begin position="778"/>
        <end position="800"/>
    </location>
</feature>
<dbReference type="GO" id="GO:0046872">
    <property type="term" value="F:metal ion binding"/>
    <property type="evidence" value="ECO:0007669"/>
    <property type="project" value="UniProtKB-KW"/>
</dbReference>
<dbReference type="Pfam" id="PF17910">
    <property type="entry name" value="FeoB_Cyto"/>
    <property type="match status" value="1"/>
</dbReference>
<feature type="transmembrane region" description="Helical" evidence="16">
    <location>
        <begin position="806"/>
        <end position="829"/>
    </location>
</feature>
<dbReference type="PANTHER" id="PTHR43185">
    <property type="entry name" value="FERROUS IRON TRANSPORT PROTEIN B"/>
    <property type="match status" value="1"/>
</dbReference>
<dbReference type="InterPro" id="IPR011642">
    <property type="entry name" value="Gate_dom"/>
</dbReference>
<comment type="similarity">
    <text evidence="16">Belongs to the TRAFAC class TrmE-Era-EngA-EngB-Septin-like GTPase superfamily. FeoB GTPase (TC 9.A.8) family.</text>
</comment>
<dbReference type="AlphaFoldDB" id="A0A444JJ25"/>
<reference evidence="18 19" key="1">
    <citation type="submission" date="2018-11" db="EMBL/GenBank/DDBJ databases">
        <title>Photobacterium sp. BEI247 sp. nov., a marine bacterium isolated from Yongle Blue Hole in the South China Sea.</title>
        <authorList>
            <person name="Wang X."/>
        </authorList>
    </citation>
    <scope>NUCLEOTIDE SEQUENCE [LARGE SCALE GENOMIC DNA]</scope>
    <source>
        <strain evidence="19">BEI247</strain>
    </source>
</reference>
<dbReference type="PRINTS" id="PR00326">
    <property type="entry name" value="GTP1OBG"/>
</dbReference>
<proteinExistence type="inferred from homology"/>
<dbReference type="InterPro" id="IPR011640">
    <property type="entry name" value="Fe2_transport_prot_B_C"/>
</dbReference>
<dbReference type="Proteomes" id="UP000287563">
    <property type="component" value="Unassembled WGS sequence"/>
</dbReference>
<dbReference type="InterPro" id="IPR050860">
    <property type="entry name" value="FeoB_GTPase"/>
</dbReference>
<dbReference type="EMBL" id="RJLM01000019">
    <property type="protein sequence ID" value="RWX53070.1"/>
    <property type="molecule type" value="Genomic_DNA"/>
</dbReference>
<feature type="transmembrane region" description="Helical" evidence="16">
    <location>
        <begin position="744"/>
        <end position="766"/>
    </location>
</feature>
<evidence type="ECO:0000256" key="7">
    <source>
        <dbReference type="ARBA" id="ARBA00022741"/>
    </source>
</evidence>
<feature type="binding site" evidence="14">
    <location>
        <begin position="118"/>
        <end position="121"/>
    </location>
    <ligand>
        <name>GTP</name>
        <dbReference type="ChEBI" id="CHEBI:37565"/>
        <label>1</label>
    </ligand>
</feature>
<keyword evidence="7 14" id="KW-0547">Nucleotide-binding</keyword>
<dbReference type="FunFam" id="3.40.50.300:FF:000426">
    <property type="entry name" value="Ferrous iron transport protein B"/>
    <property type="match status" value="1"/>
</dbReference>
<dbReference type="GO" id="GO:0015093">
    <property type="term" value="F:ferrous iron transmembrane transporter activity"/>
    <property type="evidence" value="ECO:0007669"/>
    <property type="project" value="UniProtKB-UniRule"/>
</dbReference>
<keyword evidence="2 16" id="KW-0813">Transport</keyword>
<feature type="transmembrane region" description="Helical" evidence="16">
    <location>
        <begin position="305"/>
        <end position="323"/>
    </location>
</feature>
<dbReference type="Pfam" id="PF07670">
    <property type="entry name" value="Gate"/>
    <property type="match status" value="2"/>
</dbReference>
<evidence type="ECO:0000256" key="16">
    <source>
        <dbReference type="RuleBase" id="RU362098"/>
    </source>
</evidence>
<evidence type="ECO:0000256" key="1">
    <source>
        <dbReference type="ARBA" id="ARBA00004429"/>
    </source>
</evidence>
<name>A0A444JJ25_9GAMM</name>
<dbReference type="Pfam" id="PF07664">
    <property type="entry name" value="FeoB_C"/>
    <property type="match status" value="1"/>
</dbReference>
<dbReference type="GO" id="GO:0005886">
    <property type="term" value="C:plasma membrane"/>
    <property type="evidence" value="ECO:0007669"/>
    <property type="project" value="UniProtKB-SubCell"/>
</dbReference>
<feature type="binding site" evidence="15">
    <location>
        <position position="27"/>
    </location>
    <ligand>
        <name>Mg(2+)</name>
        <dbReference type="ChEBI" id="CHEBI:18420"/>
        <label>2</label>
    </ligand>
</feature>
<dbReference type="SUPFAM" id="SSF52540">
    <property type="entry name" value="P-loop containing nucleoside triphosphate hydrolases"/>
    <property type="match status" value="1"/>
</dbReference>
<protein>
    <recommendedName>
        <fullName evidence="13 16">Ferrous iron transport protein B</fullName>
    </recommendedName>
</protein>
<dbReference type="InterPro" id="IPR006073">
    <property type="entry name" value="GTP-bd"/>
</dbReference>
<evidence type="ECO:0000256" key="14">
    <source>
        <dbReference type="PIRSR" id="PIRSR603373-1"/>
    </source>
</evidence>
<evidence type="ECO:0000256" key="9">
    <source>
        <dbReference type="ARBA" id="ARBA00023004"/>
    </source>
</evidence>
<dbReference type="NCBIfam" id="TIGR00437">
    <property type="entry name" value="feoB"/>
    <property type="match status" value="1"/>
</dbReference>
<keyword evidence="12 16" id="KW-0472">Membrane</keyword>
<keyword evidence="5" id="KW-0997">Cell inner membrane</keyword>
<keyword evidence="6 16" id="KW-0812">Transmembrane</keyword>
<feature type="domain" description="FeoB-type G" evidence="17">
    <location>
        <begin position="5"/>
        <end position="167"/>
    </location>
</feature>
<keyword evidence="4 16" id="KW-0410">Iron transport</keyword>
<comment type="caution">
    <text evidence="18">The sequence shown here is derived from an EMBL/GenBank/DDBJ whole genome shotgun (WGS) entry which is preliminary data.</text>
</comment>
<evidence type="ECO:0000313" key="19">
    <source>
        <dbReference type="Proteomes" id="UP000287563"/>
    </source>
</evidence>
<feature type="transmembrane region" description="Helical" evidence="16">
    <location>
        <begin position="543"/>
        <end position="563"/>
    </location>
</feature>
<evidence type="ECO:0000256" key="5">
    <source>
        <dbReference type="ARBA" id="ARBA00022519"/>
    </source>
</evidence>
<evidence type="ECO:0000256" key="11">
    <source>
        <dbReference type="ARBA" id="ARBA00023134"/>
    </source>
</evidence>
<dbReference type="PROSITE" id="PS51711">
    <property type="entry name" value="G_FEOB"/>
    <property type="match status" value="1"/>
</dbReference>
<keyword evidence="8 16" id="KW-1133">Transmembrane helix</keyword>
<evidence type="ECO:0000256" key="10">
    <source>
        <dbReference type="ARBA" id="ARBA00023065"/>
    </source>
</evidence>
<evidence type="ECO:0000256" key="12">
    <source>
        <dbReference type="ARBA" id="ARBA00023136"/>
    </source>
</evidence>
<keyword evidence="15" id="KW-0479">Metal-binding</keyword>
<dbReference type="CDD" id="cd01879">
    <property type="entry name" value="FeoB"/>
    <property type="match status" value="1"/>
</dbReference>
<dbReference type="InterPro" id="IPR003373">
    <property type="entry name" value="Fe2_transport_prot-B"/>
</dbReference>
<comment type="subcellular location">
    <subcellularLocation>
        <location evidence="1 16">Cell inner membrane</location>
        <topology evidence="1 16">Multi-pass membrane protein</topology>
    </subcellularLocation>
</comment>
<feature type="transmembrane region" description="Helical" evidence="16">
    <location>
        <begin position="373"/>
        <end position="390"/>
    </location>
</feature>
<evidence type="ECO:0000256" key="15">
    <source>
        <dbReference type="PIRSR" id="PIRSR603373-2"/>
    </source>
</evidence>
<evidence type="ECO:0000259" key="17">
    <source>
        <dbReference type="PROSITE" id="PS51711"/>
    </source>
</evidence>
<organism evidence="18 19">
    <name type="scientific">Photobacterium chitinilyticum</name>
    <dbReference type="NCBI Taxonomy" id="2485123"/>
    <lineage>
        <taxon>Bacteria</taxon>
        <taxon>Pseudomonadati</taxon>
        <taxon>Pseudomonadota</taxon>
        <taxon>Gammaproteobacteria</taxon>
        <taxon>Vibrionales</taxon>
        <taxon>Vibrionaceae</taxon>
        <taxon>Photobacterium</taxon>
    </lineage>
</organism>
<accession>A0A444JJ25</accession>
<keyword evidence="9 16" id="KW-0408">Iron</keyword>
<dbReference type="InterPro" id="IPR041069">
    <property type="entry name" value="FeoB_Cyto"/>
</dbReference>
<evidence type="ECO:0000256" key="8">
    <source>
        <dbReference type="ARBA" id="ARBA00022989"/>
    </source>
</evidence>
<evidence type="ECO:0000256" key="2">
    <source>
        <dbReference type="ARBA" id="ARBA00022448"/>
    </source>
</evidence>
<feature type="binding site" evidence="15">
    <location>
        <position position="26"/>
    </location>
    <ligand>
        <name>Mg(2+)</name>
        <dbReference type="ChEBI" id="CHEBI:18420"/>
        <label>2</label>
    </ligand>
</feature>
<evidence type="ECO:0000256" key="3">
    <source>
        <dbReference type="ARBA" id="ARBA00022475"/>
    </source>
</evidence>
<dbReference type="OrthoDB" id="9809127at2"/>
<keyword evidence="19" id="KW-1185">Reference proteome</keyword>
<keyword evidence="10" id="KW-0406">Ion transport</keyword>
<dbReference type="InterPro" id="IPR030389">
    <property type="entry name" value="G_FEOB_dom"/>
</dbReference>
<keyword evidence="15" id="KW-0460">Magnesium</keyword>
<evidence type="ECO:0000256" key="6">
    <source>
        <dbReference type="ARBA" id="ARBA00022692"/>
    </source>
</evidence>
<dbReference type="Gene3D" id="3.40.50.300">
    <property type="entry name" value="P-loop containing nucleotide triphosphate hydrolases"/>
    <property type="match status" value="1"/>
</dbReference>